<feature type="transmembrane region" description="Helical" evidence="1">
    <location>
        <begin position="6"/>
        <end position="24"/>
    </location>
</feature>
<keyword evidence="1" id="KW-1133">Transmembrane helix</keyword>
<dbReference type="RefSeq" id="WP_268040534.1">
    <property type="nucleotide sequence ID" value="NZ_JAPQER010000002.1"/>
</dbReference>
<evidence type="ECO:0008006" key="4">
    <source>
        <dbReference type="Google" id="ProtNLM"/>
    </source>
</evidence>
<keyword evidence="1" id="KW-0812">Transmembrane</keyword>
<keyword evidence="3" id="KW-1185">Reference proteome</keyword>
<protein>
    <recommendedName>
        <fullName evidence="4">DUF4825 domain-containing protein</fullName>
    </recommendedName>
</protein>
<proteinExistence type="predicted"/>
<evidence type="ECO:0000313" key="2">
    <source>
        <dbReference type="EMBL" id="MCY6484263.1"/>
    </source>
</evidence>
<keyword evidence="1" id="KW-0472">Membrane</keyword>
<name>A0ABT4CZ56_9CLOT</name>
<gene>
    <name evidence="2" type="ORF">OW763_07830</name>
</gene>
<evidence type="ECO:0000256" key="1">
    <source>
        <dbReference type="SAM" id="Phobius"/>
    </source>
</evidence>
<reference evidence="2" key="1">
    <citation type="submission" date="2022-12" db="EMBL/GenBank/DDBJ databases">
        <authorList>
            <person name="Wang J."/>
        </authorList>
    </citation>
    <scope>NUCLEOTIDE SEQUENCE</scope>
    <source>
        <strain evidence="2">HY-45-18</strain>
    </source>
</reference>
<dbReference type="EMBL" id="JAPQER010000002">
    <property type="protein sequence ID" value="MCY6484263.1"/>
    <property type="molecule type" value="Genomic_DNA"/>
</dbReference>
<comment type="caution">
    <text evidence="2">The sequence shown here is derived from an EMBL/GenBank/DDBJ whole genome shotgun (WGS) entry which is preliminary data.</text>
</comment>
<accession>A0ABT4CZ56</accession>
<organism evidence="2 3">
    <name type="scientific">Clostridium aestuarii</name>
    <dbReference type="NCBI Taxonomy" id="338193"/>
    <lineage>
        <taxon>Bacteria</taxon>
        <taxon>Bacillati</taxon>
        <taxon>Bacillota</taxon>
        <taxon>Clostridia</taxon>
        <taxon>Eubacteriales</taxon>
        <taxon>Clostridiaceae</taxon>
        <taxon>Clostridium</taxon>
    </lineage>
</organism>
<sequence>MKKSKIIFNLIFFSFIISIVYGVVKVNANLNRQIYLSVVGNHDYKNNKTKWELGHMQQILDSTDRYLIKDLVGKKNDGSVPKIKVLYNLKPFDFRIYTENYMFFINKDVISNINAKFDKFTYGLMEKVLKLIKIMEENLVRLV</sequence>
<evidence type="ECO:0000313" key="3">
    <source>
        <dbReference type="Proteomes" id="UP001078443"/>
    </source>
</evidence>
<dbReference type="Proteomes" id="UP001078443">
    <property type="component" value="Unassembled WGS sequence"/>
</dbReference>